<dbReference type="OrthoDB" id="8003191at2"/>
<feature type="region of interest" description="Disordered" evidence="1">
    <location>
        <begin position="23"/>
        <end position="65"/>
    </location>
</feature>
<protein>
    <submittedName>
        <fullName evidence="3">Uncharacterized protein</fullName>
    </submittedName>
</protein>
<accession>A0A2R4WMT8</accession>
<sequence length="88" mass="9049">MRRTHRLAVLLAAALAPAPLLAQEMPPARDPGITGSLGPATRETTGVGQTKPPGAALGPDAGLTPDLQQRDRAIQRKIDTGICAGCTE</sequence>
<dbReference type="RefSeq" id="WP_099954648.1">
    <property type="nucleotide sequence ID" value="NZ_CP028843.1"/>
</dbReference>
<gene>
    <name evidence="3" type="ORF">DA075_19665</name>
</gene>
<keyword evidence="4" id="KW-1185">Reference proteome</keyword>
<proteinExistence type="predicted"/>
<evidence type="ECO:0000256" key="1">
    <source>
        <dbReference type="SAM" id="MobiDB-lite"/>
    </source>
</evidence>
<organism evidence="3 4">
    <name type="scientific">Methylobacterium currus</name>
    <dbReference type="NCBI Taxonomy" id="2051553"/>
    <lineage>
        <taxon>Bacteria</taxon>
        <taxon>Pseudomonadati</taxon>
        <taxon>Pseudomonadota</taxon>
        <taxon>Alphaproteobacteria</taxon>
        <taxon>Hyphomicrobiales</taxon>
        <taxon>Methylobacteriaceae</taxon>
        <taxon>Methylobacterium</taxon>
    </lineage>
</organism>
<feature type="chain" id="PRO_5015302192" evidence="2">
    <location>
        <begin position="23"/>
        <end position="88"/>
    </location>
</feature>
<dbReference type="EMBL" id="CP028843">
    <property type="protein sequence ID" value="AWB22848.1"/>
    <property type="molecule type" value="Genomic_DNA"/>
</dbReference>
<evidence type="ECO:0000313" key="3">
    <source>
        <dbReference type="EMBL" id="AWB22848.1"/>
    </source>
</evidence>
<dbReference type="AlphaFoldDB" id="A0A2R4WMT8"/>
<name>A0A2R4WMT8_9HYPH</name>
<keyword evidence="2" id="KW-0732">Signal</keyword>
<dbReference type="KEGG" id="mee:DA075_19665"/>
<reference evidence="3 4" key="1">
    <citation type="submission" date="2018-04" db="EMBL/GenBank/DDBJ databases">
        <title>Methylobacterium sp. PR1016A genome.</title>
        <authorList>
            <person name="Park W."/>
        </authorList>
    </citation>
    <scope>NUCLEOTIDE SEQUENCE [LARGE SCALE GENOMIC DNA]</scope>
    <source>
        <strain evidence="3 4">PR1016A</strain>
    </source>
</reference>
<dbReference type="Proteomes" id="UP000244755">
    <property type="component" value="Chromosome 1"/>
</dbReference>
<feature type="signal peptide" evidence="2">
    <location>
        <begin position="1"/>
        <end position="22"/>
    </location>
</feature>
<evidence type="ECO:0000313" key="4">
    <source>
        <dbReference type="Proteomes" id="UP000244755"/>
    </source>
</evidence>
<evidence type="ECO:0000256" key="2">
    <source>
        <dbReference type="SAM" id="SignalP"/>
    </source>
</evidence>